<evidence type="ECO:0000313" key="11">
    <source>
        <dbReference type="EMBL" id="EJP66406.1"/>
    </source>
</evidence>
<dbReference type="PROSITE" id="PS51679">
    <property type="entry name" value="SAM_MT_C5"/>
    <property type="match status" value="1"/>
</dbReference>
<evidence type="ECO:0000256" key="2">
    <source>
        <dbReference type="ARBA" id="ARBA00011975"/>
    </source>
</evidence>
<dbReference type="GO" id="GO:0032259">
    <property type="term" value="P:methylation"/>
    <property type="evidence" value="ECO:0007669"/>
    <property type="project" value="UniProtKB-KW"/>
</dbReference>
<dbReference type="GeneID" id="19887911"/>
<dbReference type="Gene3D" id="3.90.120.10">
    <property type="entry name" value="DNA Methylase, subunit A, domain 2"/>
    <property type="match status" value="1"/>
</dbReference>
<gene>
    <name evidence="11" type="ORF">BBA_04899</name>
</gene>
<feature type="region of interest" description="Disordered" evidence="9">
    <location>
        <begin position="1115"/>
        <end position="1142"/>
    </location>
</feature>
<dbReference type="InterPro" id="IPR043151">
    <property type="entry name" value="BAH_sf"/>
</dbReference>
<dbReference type="Gene3D" id="2.30.30.490">
    <property type="match status" value="2"/>
</dbReference>
<feature type="domain" description="BAH" evidence="10">
    <location>
        <begin position="407"/>
        <end position="524"/>
    </location>
</feature>
<dbReference type="STRING" id="655819.J5JVE0"/>
<dbReference type="RefSeq" id="XP_008598218.1">
    <property type="nucleotide sequence ID" value="XM_008599996.1"/>
</dbReference>
<keyword evidence="3 8" id="KW-0489">Methyltransferase</keyword>
<dbReference type="Pfam" id="PF00145">
    <property type="entry name" value="DNA_methylase"/>
    <property type="match status" value="1"/>
</dbReference>
<dbReference type="GO" id="GO:0003886">
    <property type="term" value="F:DNA (cytosine-5-)-methyltransferase activity"/>
    <property type="evidence" value="ECO:0007669"/>
    <property type="project" value="UniProtKB-EC"/>
</dbReference>
<dbReference type="PANTHER" id="PTHR10629:SF54">
    <property type="entry name" value="DNA METHYLTRANSFERASE DIM-2"/>
    <property type="match status" value="1"/>
</dbReference>
<dbReference type="EC" id="2.1.1.37" evidence="2"/>
<evidence type="ECO:0000256" key="6">
    <source>
        <dbReference type="ARBA" id="ARBA00023125"/>
    </source>
</evidence>
<dbReference type="InterPro" id="IPR050390">
    <property type="entry name" value="C5-Methyltransferase"/>
</dbReference>
<evidence type="ECO:0000256" key="5">
    <source>
        <dbReference type="ARBA" id="ARBA00022691"/>
    </source>
</evidence>
<comment type="subcellular location">
    <subcellularLocation>
        <location evidence="1">Nucleus</location>
    </subcellularLocation>
</comment>
<dbReference type="PROSITE" id="PS00094">
    <property type="entry name" value="C5_MTASE_1"/>
    <property type="match status" value="1"/>
</dbReference>
<feature type="region of interest" description="Disordered" evidence="9">
    <location>
        <begin position="661"/>
        <end position="680"/>
    </location>
</feature>
<dbReference type="Gene3D" id="3.40.50.150">
    <property type="entry name" value="Vaccinia Virus protein VP39"/>
    <property type="match status" value="1"/>
</dbReference>
<evidence type="ECO:0000256" key="7">
    <source>
        <dbReference type="ARBA" id="ARBA00023242"/>
    </source>
</evidence>
<dbReference type="Proteomes" id="UP000002762">
    <property type="component" value="Unassembled WGS sequence"/>
</dbReference>
<evidence type="ECO:0000256" key="1">
    <source>
        <dbReference type="ARBA" id="ARBA00004123"/>
    </source>
</evidence>
<keyword evidence="6" id="KW-0238">DNA-binding</keyword>
<protein>
    <recommendedName>
        <fullName evidence="2">DNA (cytosine-5-)-methyltransferase</fullName>
        <ecNumber evidence="2">2.1.1.37</ecNumber>
    </recommendedName>
</protein>
<dbReference type="EMBL" id="JH725160">
    <property type="protein sequence ID" value="EJP66406.1"/>
    <property type="molecule type" value="Genomic_DNA"/>
</dbReference>
<dbReference type="GO" id="GO:0003682">
    <property type="term" value="F:chromatin binding"/>
    <property type="evidence" value="ECO:0007669"/>
    <property type="project" value="InterPro"/>
</dbReference>
<dbReference type="SUPFAM" id="SSF53335">
    <property type="entry name" value="S-adenosyl-L-methionine-dependent methyltransferases"/>
    <property type="match status" value="1"/>
</dbReference>
<reference evidence="11 12" key="1">
    <citation type="journal article" date="2012" name="Sci. Rep.">
        <title>Genomic perspectives on the evolution of fungal entomopathogenicity in Beauveria bassiana.</title>
        <authorList>
            <person name="Xiao G."/>
            <person name="Ying S.H."/>
            <person name="Zheng P."/>
            <person name="Wang Z.L."/>
            <person name="Zhang S."/>
            <person name="Xie X.Q."/>
            <person name="Shang Y."/>
            <person name="St Leger R.J."/>
            <person name="Zhao G.P."/>
            <person name="Wang C."/>
            <person name="Feng M.G."/>
        </authorList>
    </citation>
    <scope>NUCLEOTIDE SEQUENCE [LARGE SCALE GENOMIC DNA]</scope>
    <source>
        <strain evidence="11 12">ARSEF 2860</strain>
    </source>
</reference>
<dbReference type="GO" id="GO:0003677">
    <property type="term" value="F:DNA binding"/>
    <property type="evidence" value="ECO:0007669"/>
    <property type="project" value="UniProtKB-KW"/>
</dbReference>
<evidence type="ECO:0000256" key="8">
    <source>
        <dbReference type="PROSITE-ProRule" id="PRU01016"/>
    </source>
</evidence>
<dbReference type="HOGENOM" id="CLU_003836_2_0_1"/>
<dbReference type="OrthoDB" id="5376140at2759"/>
<evidence type="ECO:0000256" key="4">
    <source>
        <dbReference type="ARBA" id="ARBA00022679"/>
    </source>
</evidence>
<dbReference type="AlphaFoldDB" id="J5JVE0"/>
<dbReference type="GO" id="GO:0005634">
    <property type="term" value="C:nucleus"/>
    <property type="evidence" value="ECO:0007669"/>
    <property type="project" value="UniProtKB-SubCell"/>
</dbReference>
<dbReference type="InterPro" id="IPR029063">
    <property type="entry name" value="SAM-dependent_MTases_sf"/>
</dbReference>
<comment type="similarity">
    <text evidence="8">Belongs to the class I-like SAM-binding methyltransferase superfamily. C5-methyltransferase family.</text>
</comment>
<keyword evidence="4 8" id="KW-0808">Transferase</keyword>
<organism evidence="11 12">
    <name type="scientific">Beauveria bassiana (strain ARSEF 2860)</name>
    <name type="common">White muscardine disease fungus</name>
    <name type="synonym">Tritirachium shiotae</name>
    <dbReference type="NCBI Taxonomy" id="655819"/>
    <lineage>
        <taxon>Eukaryota</taxon>
        <taxon>Fungi</taxon>
        <taxon>Dikarya</taxon>
        <taxon>Ascomycota</taxon>
        <taxon>Pezizomycotina</taxon>
        <taxon>Sordariomycetes</taxon>
        <taxon>Hypocreomycetidae</taxon>
        <taxon>Hypocreales</taxon>
        <taxon>Cordycipitaceae</taxon>
        <taxon>Beauveria</taxon>
    </lineage>
</organism>
<feature type="compositionally biased region" description="Polar residues" evidence="9">
    <location>
        <begin position="1118"/>
        <end position="1133"/>
    </location>
</feature>
<dbReference type="PRINTS" id="PR00105">
    <property type="entry name" value="C5METTRFRASE"/>
</dbReference>
<sequence>MKLTADLDLDLDLNLDLDLDLDLDAISSEQHDTRILATTCLPGVLSGIDYDGSYSSHGSKDDDLEEDGPTGSYPISVHIPECMLISPRSCYTPFDPPCPVASERDALRILLPQRYAKNGFLELKLDDFAVYCDTKFRPEEMRSLSQLGTEPHSTPLFFDGMLSHGTQSLYVRRVRIHALPIGNYGQESRHQTRDNIWIQSEENATSDVFYKLGSPAPEYKRFFELFVWVADLAKYFVDFLTVMRAIERPVTIHHFRRDFAAWLLALYAKSDKIEAVKTWMCKHPRQDYRSAVNANVDFLHKESVGVLGERRAYFHDLWNEVFFFQTYTPYIAHNEDKCTIVTKYIYDCFHHLPFGKRLKVVDLSAHTKRLRLEVIAQRPMLPINGTQVTPAGHGKIGPGDTISTARDTVDSGTDWEKEEAKGDEYSDLWFALVQSVSVNSDGVRVFEVIWYYRPVDTLCGLMQYPWSDELFLSDHCSCEEGTKIREDEVRSVHEVDFGGTPETTKEFFCRQSYLSDDKIWVTLTQSHLTCRHNNDAPIPDSAEEYCLGDTVLVKSGRNSNVCHPCEIIETKQENGRLRFVFRKLPIRHAVDLTARNAPPNEVVYTDEIVKSGPSSIVSRCHVRWFPQTRPVPTPYDRDGVGAFFFLTHQKKWTGNGYITSPLEEAPPSLNQGHDPQQDSKPKLRGLDLFCGGGNFGRGLEEGGSVTMKWANDVNSKALHTYMANTEPGQIYPFLGSIDDFQRLAFQGRFADNIPQVGEVDFISGGSPCPGFSQLTNDKETDAQRKNQSLVAAFASCVDLYRPKYGILENVAGIIQKHQNRGHDVFSQLMCALVGMGYQARLVLLDALSCGSAQVRSRVFIIFAAPGWTLPEAPIQTHSHQPNVKNFKLGRLPTGEPMARREVASCTPFSYKSASQAAAGLPSLYDATPDICIAFPDHRVVSHTNTNTMRNRIRLIPKAPYGMNFSQAWYGRLGTRPRVAGRGVLTRSERNMFSLRGEATMSTSIQSRAYGRQPPNQPMATIVTRASPRDAKQGRTIHWSEDRCLSVMEAKRGQGFLDEELLLGSADVQYRIIGNSVAREVSLALGVVFAEAVMRSYGQGVEDLAVDSEDEVTIKTEMSVPTTPGATRQQGENNGRNKRRRVG</sequence>
<proteinExistence type="inferred from homology"/>
<dbReference type="InterPro" id="IPR057215">
    <property type="entry name" value="DUF7893"/>
</dbReference>
<accession>J5JVE0</accession>
<evidence type="ECO:0000259" key="10">
    <source>
        <dbReference type="PROSITE" id="PS51038"/>
    </source>
</evidence>
<keyword evidence="7" id="KW-0539">Nucleus</keyword>
<name>J5JVE0_BEAB2</name>
<dbReference type="InParanoid" id="J5JVE0"/>
<keyword evidence="5 8" id="KW-0949">S-adenosyl-L-methionine</keyword>
<dbReference type="InterPro" id="IPR001525">
    <property type="entry name" value="C5_MeTfrase"/>
</dbReference>
<dbReference type="InterPro" id="IPR001025">
    <property type="entry name" value="BAH_dom"/>
</dbReference>
<dbReference type="InterPro" id="IPR018117">
    <property type="entry name" value="C5_DNA_meth_AS"/>
</dbReference>
<keyword evidence="12" id="KW-1185">Reference proteome</keyword>
<dbReference type="PANTHER" id="PTHR10629">
    <property type="entry name" value="CYTOSINE-SPECIFIC METHYLTRANSFERASE"/>
    <property type="match status" value="1"/>
</dbReference>
<dbReference type="Pfam" id="PF25423">
    <property type="entry name" value="DUF7893"/>
    <property type="match status" value="1"/>
</dbReference>
<dbReference type="GO" id="GO:0044027">
    <property type="term" value="P:negative regulation of gene expression via chromosomal CpG island methylation"/>
    <property type="evidence" value="ECO:0007669"/>
    <property type="project" value="TreeGrafter"/>
</dbReference>
<evidence type="ECO:0000256" key="9">
    <source>
        <dbReference type="SAM" id="MobiDB-lite"/>
    </source>
</evidence>
<feature type="active site" evidence="8">
    <location>
        <position position="768"/>
    </location>
</feature>
<evidence type="ECO:0000256" key="3">
    <source>
        <dbReference type="ARBA" id="ARBA00022603"/>
    </source>
</evidence>
<evidence type="ECO:0000313" key="12">
    <source>
        <dbReference type="Proteomes" id="UP000002762"/>
    </source>
</evidence>
<dbReference type="PROSITE" id="PS51038">
    <property type="entry name" value="BAH"/>
    <property type="match status" value="1"/>
</dbReference>